<protein>
    <submittedName>
        <fullName evidence="10">Lipid II flippase MurJ</fullName>
    </submittedName>
</protein>
<feature type="transmembrane region" description="Helical" evidence="9">
    <location>
        <begin position="200"/>
        <end position="219"/>
    </location>
</feature>
<evidence type="ECO:0000256" key="1">
    <source>
        <dbReference type="ARBA" id="ARBA00004651"/>
    </source>
</evidence>
<evidence type="ECO:0000313" key="11">
    <source>
        <dbReference type="Proteomes" id="UP000216074"/>
    </source>
</evidence>
<evidence type="ECO:0000256" key="4">
    <source>
        <dbReference type="ARBA" id="ARBA00022960"/>
    </source>
</evidence>
<dbReference type="GO" id="GO:0009252">
    <property type="term" value="P:peptidoglycan biosynthetic process"/>
    <property type="evidence" value="ECO:0007669"/>
    <property type="project" value="UniProtKB-KW"/>
</dbReference>
<evidence type="ECO:0000313" key="10">
    <source>
        <dbReference type="EMBL" id="OZG66672.1"/>
    </source>
</evidence>
<comment type="subcellular location">
    <subcellularLocation>
        <location evidence="1">Cell membrane</location>
        <topology evidence="1">Multi-pass membrane protein</topology>
    </subcellularLocation>
</comment>
<keyword evidence="7 9" id="KW-0472">Membrane</keyword>
<evidence type="ECO:0000256" key="2">
    <source>
        <dbReference type="ARBA" id="ARBA00022475"/>
    </source>
</evidence>
<keyword evidence="6 9" id="KW-1133">Transmembrane helix</keyword>
<sequence>MSSSLGRNSLIMAAGTAASRVTGQVRTILLAAALGTTGLAANAYQAGAMIPQAVFTLVSGGIFNAVLVPQIVRTLQQKDAEERLNKLITLAISMLLGITLIMAAATPLLTMLYVDGHNRDLMALTNAFTLWCMPQIFFYGLYTVLGQILAAKDHFGAYAWSSVGANVISCAGFTAFILLFGRATEQPPQFWTGDRLILTAGTWTLGVAFQALVLFIPLAKCGIRYRPKFGLSGIGLKSMGAVAGWSVGIVIVDQLANIITTRIATSAPDRAHALHGLDILNVAGNATYQNMFTLYMLPYSLIAVSVATALFPRISQAIATGNIDAARDALSLALRNVGVLMMFFSVAFIVMPVPIILALLPSVSGPEAALIAAPLTMMGLGLPITSAYLIIQRTFYAFEDGRTPFLFMLLFNLIYVALLIGVVFTLDPTQWVTATALATSVGHVFAFPFLVPSLRRRFAGRLDGRRIAGAFGKALFAGAAAVVAGLLARGPVYALLGIWTAADQAAAGGAGAGAGAGATGRGQIMTADTAIANWPQAIGACVLLIIVITLVYVGVLWLLRSRELRAAISMGAALLHHGNTESAAANAGENAAIASDISPDDLPPEPPAANAHVSAGQPTATSQDARNNPVKAAAEPLTSTTPTIRMTPKPTSPLSSSYGVGMKPQLGDTIINRYTLVSPLRNTPGLQAWKANDRMLAQDCQVFIVTDRRAIAQVNDVTSVLASMRDPRLTQVLQLHHGGELPIIVTREDAGLSVSDYLRGPARSILSYSAIRSILGETTSIVGMLLSRGVVDHAISTDTVRICATGIQLADIPVSMMLQDVSEKVGAAAGAEERAVRQLAVLLYALLTGTPSTMNTTFDMSQLKDDVPGEFKLICRRGLGLHSDDAFNAPLSSLAEIDALLGTWSPLNQLMEHDIALPSIAGTASVMLAAIKPTPQDALLDIPAGMVNTNPLPPLSLNTPKYASALTSDDVVDVTPLTGDLFSAFDTPSHADDGSMTTVPLNVSSVRHGDAGAGVAGAGAAPAVPTVPGYSFPVSTAVSRPTAPINVSGVSGSAEASAGTAGTATNATSEAEANDIEATQALPAAIAPPTVPPPVADPALEATQIIEPVTVPTPAAVPQTVSVKTAVTRPDKIATAAQDADVADETVMLGLPTKIITVIVGIAVVVGAGFLAIRSLNNASNGNIGGSSSSESDPWAASNLNNVPFGNDTTANQTDGTDGSNDSSDSSDSDKSSSTNSSNGSSSSSDSSSKTKVVTADKNVSKVPDPRYENNTALAIASQSFLTSPGGQNGFAYHLHLQNASKVYRMKITITTSGGKGYVYTDTDGDPTKGKQMAEFSFADGGTTEVKFTSVANTQDVVLWVPIDSLPNGKLYIQKVELF</sequence>
<dbReference type="GO" id="GO:0034204">
    <property type="term" value="P:lipid translocation"/>
    <property type="evidence" value="ECO:0007669"/>
    <property type="project" value="TreeGrafter"/>
</dbReference>
<dbReference type="Pfam" id="PF03023">
    <property type="entry name" value="MurJ"/>
    <property type="match status" value="1"/>
</dbReference>
<feature type="transmembrane region" description="Helical" evidence="9">
    <location>
        <begin position="231"/>
        <end position="252"/>
    </location>
</feature>
<dbReference type="GO" id="GO:0008360">
    <property type="term" value="P:regulation of cell shape"/>
    <property type="evidence" value="ECO:0007669"/>
    <property type="project" value="UniProtKB-KW"/>
</dbReference>
<dbReference type="InterPro" id="IPR051050">
    <property type="entry name" value="Lipid_II_flippase_MurJ/MviN"/>
</dbReference>
<keyword evidence="3 9" id="KW-0812">Transmembrane</keyword>
<keyword evidence="11" id="KW-1185">Reference proteome</keyword>
<dbReference type="RefSeq" id="WP_094728428.1">
    <property type="nucleotide sequence ID" value="NZ_MWWY01000001.1"/>
</dbReference>
<evidence type="ECO:0000256" key="8">
    <source>
        <dbReference type="SAM" id="MobiDB-lite"/>
    </source>
</evidence>
<feature type="transmembrane region" description="Helical" evidence="9">
    <location>
        <begin position="369"/>
        <end position="391"/>
    </location>
</feature>
<dbReference type="OrthoDB" id="9786339at2"/>
<feature type="region of interest" description="Disordered" evidence="8">
    <location>
        <begin position="594"/>
        <end position="660"/>
    </location>
</feature>
<dbReference type="CDD" id="cd13123">
    <property type="entry name" value="MATE_MurJ_like"/>
    <property type="match status" value="1"/>
</dbReference>
<evidence type="ECO:0000256" key="3">
    <source>
        <dbReference type="ARBA" id="ARBA00022692"/>
    </source>
</evidence>
<organism evidence="10 11">
    <name type="scientific">Bifidobacterium hapali</name>
    <dbReference type="NCBI Taxonomy" id="1630172"/>
    <lineage>
        <taxon>Bacteria</taxon>
        <taxon>Bacillati</taxon>
        <taxon>Actinomycetota</taxon>
        <taxon>Actinomycetes</taxon>
        <taxon>Bifidobacteriales</taxon>
        <taxon>Bifidobacteriaceae</taxon>
        <taxon>Bifidobacterium</taxon>
    </lineage>
</organism>
<feature type="transmembrane region" description="Helical" evidence="9">
    <location>
        <begin position="121"/>
        <end position="145"/>
    </location>
</feature>
<keyword evidence="4" id="KW-0133">Cell shape</keyword>
<feature type="region of interest" description="Disordered" evidence="8">
    <location>
        <begin position="1048"/>
        <end position="1069"/>
    </location>
</feature>
<dbReference type="GO" id="GO:0005886">
    <property type="term" value="C:plasma membrane"/>
    <property type="evidence" value="ECO:0007669"/>
    <property type="project" value="UniProtKB-SubCell"/>
</dbReference>
<feature type="compositionally biased region" description="Polar residues" evidence="8">
    <location>
        <begin position="1200"/>
        <end position="1214"/>
    </location>
</feature>
<evidence type="ECO:0000256" key="7">
    <source>
        <dbReference type="ARBA" id="ARBA00023136"/>
    </source>
</evidence>
<feature type="transmembrane region" description="Helical" evidence="9">
    <location>
        <begin position="157"/>
        <end position="180"/>
    </location>
</feature>
<feature type="transmembrane region" description="Helical" evidence="9">
    <location>
        <begin position="431"/>
        <end position="450"/>
    </location>
</feature>
<evidence type="ECO:0000256" key="5">
    <source>
        <dbReference type="ARBA" id="ARBA00022984"/>
    </source>
</evidence>
<feature type="transmembrane region" description="Helical" evidence="9">
    <location>
        <begin position="403"/>
        <end position="425"/>
    </location>
</feature>
<reference evidence="10 11" key="1">
    <citation type="journal article" date="2017" name="BMC Genomics">
        <title>Comparative genomic and phylogenomic analyses of the Bifidobacteriaceae family.</title>
        <authorList>
            <person name="Lugli G.A."/>
            <person name="Milani C."/>
            <person name="Turroni F."/>
            <person name="Duranti S."/>
            <person name="Mancabelli L."/>
            <person name="Mangifesta M."/>
            <person name="Ferrario C."/>
            <person name="Modesto M."/>
            <person name="Mattarelli P."/>
            <person name="Jiri K."/>
            <person name="van Sinderen D."/>
            <person name="Ventura M."/>
        </authorList>
    </citation>
    <scope>NUCLEOTIDE SEQUENCE [LARGE SCALE GENOMIC DNA]</scope>
    <source>
        <strain evidence="10 11">DSM 100202</strain>
    </source>
</reference>
<feature type="compositionally biased region" description="Low complexity" evidence="8">
    <location>
        <begin position="1215"/>
        <end position="1252"/>
    </location>
</feature>
<name>A0A261G5I0_9BIFI</name>
<dbReference type="Proteomes" id="UP000216074">
    <property type="component" value="Unassembled WGS sequence"/>
</dbReference>
<feature type="transmembrane region" description="Helical" evidence="9">
    <location>
        <begin position="53"/>
        <end position="75"/>
    </location>
</feature>
<dbReference type="GO" id="GO:0015648">
    <property type="term" value="F:lipid-linked peptidoglycan transporter activity"/>
    <property type="evidence" value="ECO:0007669"/>
    <property type="project" value="TreeGrafter"/>
</dbReference>
<feature type="transmembrane region" description="Helical" evidence="9">
    <location>
        <begin position="87"/>
        <end position="109"/>
    </location>
</feature>
<dbReference type="PANTHER" id="PTHR47019:SF1">
    <property type="entry name" value="LIPID II FLIPPASE MURJ"/>
    <property type="match status" value="1"/>
</dbReference>
<gene>
    <name evidence="10" type="ORF">BHAP_0002</name>
</gene>
<evidence type="ECO:0000256" key="6">
    <source>
        <dbReference type="ARBA" id="ARBA00022989"/>
    </source>
</evidence>
<accession>A0A261G5I0</accession>
<feature type="transmembrane region" description="Helical" evidence="9">
    <location>
        <begin position="537"/>
        <end position="559"/>
    </location>
</feature>
<comment type="caution">
    <text evidence="10">The sequence shown here is derived from an EMBL/GenBank/DDBJ whole genome shotgun (WGS) entry which is preliminary data.</text>
</comment>
<feature type="transmembrane region" description="Helical" evidence="9">
    <location>
        <begin position="470"/>
        <end position="488"/>
    </location>
</feature>
<keyword evidence="2" id="KW-1003">Cell membrane</keyword>
<keyword evidence="5" id="KW-0573">Peptidoglycan synthesis</keyword>
<dbReference type="EMBL" id="MWWY01000001">
    <property type="protein sequence ID" value="OZG66672.1"/>
    <property type="molecule type" value="Genomic_DNA"/>
</dbReference>
<feature type="transmembrane region" description="Helical" evidence="9">
    <location>
        <begin position="332"/>
        <end position="357"/>
    </location>
</feature>
<proteinExistence type="predicted"/>
<feature type="region of interest" description="Disordered" evidence="8">
    <location>
        <begin position="1183"/>
        <end position="1266"/>
    </location>
</feature>
<feature type="compositionally biased region" description="Polar residues" evidence="8">
    <location>
        <begin position="616"/>
        <end position="626"/>
    </location>
</feature>
<feature type="transmembrane region" description="Helical" evidence="9">
    <location>
        <begin position="1155"/>
        <end position="1173"/>
    </location>
</feature>
<dbReference type="InterPro" id="IPR004268">
    <property type="entry name" value="MurJ"/>
</dbReference>
<evidence type="ECO:0000256" key="9">
    <source>
        <dbReference type="SAM" id="Phobius"/>
    </source>
</evidence>
<feature type="transmembrane region" description="Helical" evidence="9">
    <location>
        <begin position="292"/>
        <end position="311"/>
    </location>
</feature>
<feature type="compositionally biased region" description="Low complexity" evidence="8">
    <location>
        <begin position="1183"/>
        <end position="1199"/>
    </location>
</feature>
<dbReference type="PANTHER" id="PTHR47019">
    <property type="entry name" value="LIPID II FLIPPASE MURJ"/>
    <property type="match status" value="1"/>
</dbReference>